<dbReference type="Pfam" id="PF08281">
    <property type="entry name" value="Sigma70_r4_2"/>
    <property type="match status" value="1"/>
</dbReference>
<dbReference type="Gene3D" id="1.10.10.10">
    <property type="entry name" value="Winged helix-like DNA-binding domain superfamily/Winged helix DNA-binding domain"/>
    <property type="match status" value="1"/>
</dbReference>
<keyword evidence="2" id="KW-0805">Transcription regulation</keyword>
<dbReference type="CDD" id="cd06171">
    <property type="entry name" value="Sigma70_r4"/>
    <property type="match status" value="1"/>
</dbReference>
<dbReference type="Proteomes" id="UP001501470">
    <property type="component" value="Unassembled WGS sequence"/>
</dbReference>
<evidence type="ECO:0000256" key="3">
    <source>
        <dbReference type="ARBA" id="ARBA00023082"/>
    </source>
</evidence>
<feature type="region of interest" description="Disordered" evidence="5">
    <location>
        <begin position="1"/>
        <end position="28"/>
    </location>
</feature>
<feature type="region of interest" description="Disordered" evidence="5">
    <location>
        <begin position="48"/>
        <end position="68"/>
    </location>
</feature>
<dbReference type="InterPro" id="IPR013249">
    <property type="entry name" value="RNA_pol_sigma70_r4_t2"/>
</dbReference>
<name>A0ABN2C0G9_9ACTN</name>
<keyword evidence="4" id="KW-0804">Transcription</keyword>
<dbReference type="InterPro" id="IPR054202">
    <property type="entry name" value="DUF6907"/>
</dbReference>
<evidence type="ECO:0000313" key="7">
    <source>
        <dbReference type="EMBL" id="GAA1550545.1"/>
    </source>
</evidence>
<keyword evidence="3" id="KW-0731">Sigma factor</keyword>
<keyword evidence="8" id="KW-1185">Reference proteome</keyword>
<comment type="caution">
    <text evidence="7">The sequence shown here is derived from an EMBL/GenBank/DDBJ whole genome shotgun (WGS) entry which is preliminary data.</text>
</comment>
<sequence length="266" mass="28351">MTITLDRPASPAPTEAASTASCPQGLSWCTGEPGNHDLETLREDETIYHDSPWTDLPMSGGDDRGSDGFTISIERQDALDGTPGRTRIYLATTRGGTLDGQGGGYATLDEADRIAREIAEHVTTVRGMKRASAVRVGDLVSIDRTAHVVAGVMLDAESGALNIFTRQSGAEPAAQFKASEMVPLRGQERQQNTEHLGPAAVAALCRLSACQRIAMHLRYVDGRTLGDTARIMGVSSDKVKTYVRRAKAQLREWGALDAAPAFGGAV</sequence>
<dbReference type="InterPro" id="IPR013324">
    <property type="entry name" value="RNA_pol_sigma_r3/r4-like"/>
</dbReference>
<dbReference type="EMBL" id="BAAAQD010000021">
    <property type="protein sequence ID" value="GAA1550545.1"/>
    <property type="molecule type" value="Genomic_DNA"/>
</dbReference>
<evidence type="ECO:0000256" key="1">
    <source>
        <dbReference type="ARBA" id="ARBA00010641"/>
    </source>
</evidence>
<dbReference type="InterPro" id="IPR036388">
    <property type="entry name" value="WH-like_DNA-bd_sf"/>
</dbReference>
<feature type="domain" description="RNA polymerase sigma factor 70 region 4 type 2" evidence="6">
    <location>
        <begin position="202"/>
        <end position="250"/>
    </location>
</feature>
<dbReference type="RefSeq" id="WP_344509297.1">
    <property type="nucleotide sequence ID" value="NZ_BAAAQD010000021.1"/>
</dbReference>
<evidence type="ECO:0000256" key="4">
    <source>
        <dbReference type="ARBA" id="ARBA00023163"/>
    </source>
</evidence>
<dbReference type="Pfam" id="PF21848">
    <property type="entry name" value="DUF6907"/>
    <property type="match status" value="1"/>
</dbReference>
<gene>
    <name evidence="7" type="ORF">GCM10009827_084020</name>
</gene>
<organism evidence="7 8">
    <name type="scientific">Dactylosporangium maewongense</name>
    <dbReference type="NCBI Taxonomy" id="634393"/>
    <lineage>
        <taxon>Bacteria</taxon>
        <taxon>Bacillati</taxon>
        <taxon>Actinomycetota</taxon>
        <taxon>Actinomycetes</taxon>
        <taxon>Micromonosporales</taxon>
        <taxon>Micromonosporaceae</taxon>
        <taxon>Dactylosporangium</taxon>
    </lineage>
</organism>
<evidence type="ECO:0000256" key="2">
    <source>
        <dbReference type="ARBA" id="ARBA00023015"/>
    </source>
</evidence>
<reference evidence="7 8" key="1">
    <citation type="journal article" date="2019" name="Int. J. Syst. Evol. Microbiol.">
        <title>The Global Catalogue of Microorganisms (GCM) 10K type strain sequencing project: providing services to taxonomists for standard genome sequencing and annotation.</title>
        <authorList>
            <consortium name="The Broad Institute Genomics Platform"/>
            <consortium name="The Broad Institute Genome Sequencing Center for Infectious Disease"/>
            <person name="Wu L."/>
            <person name="Ma J."/>
        </authorList>
    </citation>
    <scope>NUCLEOTIDE SEQUENCE [LARGE SCALE GENOMIC DNA]</scope>
    <source>
        <strain evidence="7 8">JCM 15933</strain>
    </source>
</reference>
<feature type="compositionally biased region" description="Low complexity" evidence="5">
    <location>
        <begin position="8"/>
        <end position="21"/>
    </location>
</feature>
<evidence type="ECO:0000259" key="6">
    <source>
        <dbReference type="Pfam" id="PF08281"/>
    </source>
</evidence>
<comment type="similarity">
    <text evidence="1">Belongs to the sigma-70 factor family. ECF subfamily.</text>
</comment>
<evidence type="ECO:0000256" key="5">
    <source>
        <dbReference type="SAM" id="MobiDB-lite"/>
    </source>
</evidence>
<dbReference type="SUPFAM" id="SSF88659">
    <property type="entry name" value="Sigma3 and sigma4 domains of RNA polymerase sigma factors"/>
    <property type="match status" value="1"/>
</dbReference>
<accession>A0ABN2C0G9</accession>
<protein>
    <recommendedName>
        <fullName evidence="6">RNA polymerase sigma factor 70 region 4 type 2 domain-containing protein</fullName>
    </recommendedName>
</protein>
<proteinExistence type="inferred from homology"/>
<evidence type="ECO:0000313" key="8">
    <source>
        <dbReference type="Proteomes" id="UP001501470"/>
    </source>
</evidence>